<dbReference type="SUPFAM" id="SSF54373">
    <property type="entry name" value="FAD-linked reductases, C-terminal domain"/>
    <property type="match status" value="1"/>
</dbReference>
<accession>A0A512BZT2</accession>
<organism evidence="3 4">
    <name type="scientific">Microvirga aerophila</name>
    <dbReference type="NCBI Taxonomy" id="670291"/>
    <lineage>
        <taxon>Bacteria</taxon>
        <taxon>Pseudomonadati</taxon>
        <taxon>Pseudomonadota</taxon>
        <taxon>Alphaproteobacteria</taxon>
        <taxon>Hyphomicrobiales</taxon>
        <taxon>Methylobacteriaceae</taxon>
        <taxon>Microvirga</taxon>
    </lineage>
</organism>
<comment type="caution">
    <text evidence="3">The sequence shown here is derived from an EMBL/GenBank/DDBJ whole genome shotgun (WGS) entry which is preliminary data.</text>
</comment>
<dbReference type="Proteomes" id="UP000321085">
    <property type="component" value="Unassembled WGS sequence"/>
</dbReference>
<proteinExistence type="predicted"/>
<dbReference type="Gene3D" id="3.50.50.60">
    <property type="entry name" value="FAD/NAD(P)-binding domain"/>
    <property type="match status" value="2"/>
</dbReference>
<sequence>MSLHIVVIGAGIVGAASAIELMREGHRVTIVEPGEPGGEQAASYGNGAWISPASVVPMSMPGLWKKVPGYLLDPLGPLTIRASEFPRLLPWLMRFLYAGATVTRVEATARALSVLLHDSPIRHAKLAEEAGVKDLIKRSGLLYVYPDRAAFETEALAWKLRRDNGVQWLELNAEQLRAKEPSLDSRYKFGALVEAGAHCVDPGKYVAALVHHARSQGATIIEARAIGFDVQAGRLRAVRTEAGEVVCDRTVVAAGIQSKSLALQAGDRVSLESERGYHVVISDPEAAPRIPVMPSDGRMANTLTLKGLRASGQVELASVGAAPNWKRAAVLLNHALRTYPQLPRQIPEERISRWMGHRPSTPDGLPVIGPARASPDIVYAFGHGHVGLASGPATASIVADVLAGRPSPVPVSVYAASRFQRWLGGQPSISQEPSTTHA</sequence>
<dbReference type="InterPro" id="IPR036188">
    <property type="entry name" value="FAD/NAD-bd_sf"/>
</dbReference>
<dbReference type="RefSeq" id="WP_114188741.1">
    <property type="nucleotide sequence ID" value="NZ_BJYU01000106.1"/>
</dbReference>
<evidence type="ECO:0000259" key="2">
    <source>
        <dbReference type="Pfam" id="PF01266"/>
    </source>
</evidence>
<dbReference type="EMBL" id="BJYU01000106">
    <property type="protein sequence ID" value="GEO17469.1"/>
    <property type="molecule type" value="Genomic_DNA"/>
</dbReference>
<keyword evidence="1" id="KW-0560">Oxidoreductase</keyword>
<dbReference type="Gene3D" id="3.30.9.10">
    <property type="entry name" value="D-Amino Acid Oxidase, subunit A, domain 2"/>
    <property type="match status" value="1"/>
</dbReference>
<dbReference type="PANTHER" id="PTHR13847:SF289">
    <property type="entry name" value="GLYCINE OXIDASE"/>
    <property type="match status" value="1"/>
</dbReference>
<feature type="domain" description="FAD dependent oxidoreductase" evidence="2">
    <location>
        <begin position="5"/>
        <end position="400"/>
    </location>
</feature>
<evidence type="ECO:0000313" key="4">
    <source>
        <dbReference type="Proteomes" id="UP000321085"/>
    </source>
</evidence>
<dbReference type="GO" id="GO:0005737">
    <property type="term" value="C:cytoplasm"/>
    <property type="evidence" value="ECO:0007669"/>
    <property type="project" value="TreeGrafter"/>
</dbReference>
<reference evidence="3 4" key="1">
    <citation type="submission" date="2019-07" db="EMBL/GenBank/DDBJ databases">
        <title>Whole genome shotgun sequence of Microvirga aerophila NBRC 106136.</title>
        <authorList>
            <person name="Hosoyama A."/>
            <person name="Uohara A."/>
            <person name="Ohji S."/>
            <person name="Ichikawa N."/>
        </authorList>
    </citation>
    <scope>NUCLEOTIDE SEQUENCE [LARGE SCALE GENOMIC DNA]</scope>
    <source>
        <strain evidence="3 4">NBRC 106136</strain>
    </source>
</reference>
<dbReference type="InterPro" id="IPR006076">
    <property type="entry name" value="FAD-dep_OxRdtase"/>
</dbReference>
<gene>
    <name evidence="3" type="ORF">MAE02_51650</name>
</gene>
<protein>
    <submittedName>
        <fullName evidence="3">Dehydrogenase</fullName>
    </submittedName>
</protein>
<keyword evidence="4" id="KW-1185">Reference proteome</keyword>
<dbReference type="SUPFAM" id="SSF51905">
    <property type="entry name" value="FAD/NAD(P)-binding domain"/>
    <property type="match status" value="1"/>
</dbReference>
<evidence type="ECO:0000313" key="3">
    <source>
        <dbReference type="EMBL" id="GEO17469.1"/>
    </source>
</evidence>
<dbReference type="GO" id="GO:0016491">
    <property type="term" value="F:oxidoreductase activity"/>
    <property type="evidence" value="ECO:0007669"/>
    <property type="project" value="UniProtKB-KW"/>
</dbReference>
<dbReference type="AlphaFoldDB" id="A0A512BZT2"/>
<evidence type="ECO:0000256" key="1">
    <source>
        <dbReference type="ARBA" id="ARBA00023002"/>
    </source>
</evidence>
<dbReference type="Pfam" id="PF01266">
    <property type="entry name" value="DAO"/>
    <property type="match status" value="1"/>
</dbReference>
<dbReference type="PANTHER" id="PTHR13847">
    <property type="entry name" value="SARCOSINE DEHYDROGENASE-RELATED"/>
    <property type="match status" value="1"/>
</dbReference>
<name>A0A512BZT2_9HYPH</name>
<dbReference type="OrthoDB" id="9805337at2"/>